<dbReference type="RefSeq" id="XP_014552059.1">
    <property type="nucleotide sequence ID" value="XM_014696573.1"/>
</dbReference>
<dbReference type="AlphaFoldDB" id="W7E956"/>
<keyword evidence="2" id="KW-1185">Reference proteome</keyword>
<dbReference type="Proteomes" id="UP000054337">
    <property type="component" value="Unassembled WGS sequence"/>
</dbReference>
<evidence type="ECO:0008006" key="3">
    <source>
        <dbReference type="Google" id="ProtNLM"/>
    </source>
</evidence>
<evidence type="ECO:0000313" key="2">
    <source>
        <dbReference type="Proteomes" id="UP000054337"/>
    </source>
</evidence>
<name>W7E956_BIPV3</name>
<protein>
    <recommendedName>
        <fullName evidence="3">Fungal N-terminal domain-containing protein</fullName>
    </recommendedName>
</protein>
<evidence type="ECO:0000313" key="1">
    <source>
        <dbReference type="EMBL" id="EUN22485.1"/>
    </source>
</evidence>
<dbReference type="HOGENOM" id="CLU_2061095_0_0_1"/>
<sequence>MKLYALAEKVATSSQMITSIGDDISSTCAILNQVRELIIPQPDAQGVLTSVFNSVALKDISDALQRCRSVFTEIGTLLRCAFEQVGKRPALHSKIELSMLEKAKWPFLQPQFDDLRSNL</sequence>
<reference evidence="1 2" key="1">
    <citation type="journal article" date="2013" name="PLoS Genet.">
        <title>Comparative genome structure, secondary metabolite, and effector coding capacity across Cochliobolus pathogens.</title>
        <authorList>
            <person name="Condon B.J."/>
            <person name="Leng Y."/>
            <person name="Wu D."/>
            <person name="Bushley K.E."/>
            <person name="Ohm R.A."/>
            <person name="Otillar R."/>
            <person name="Martin J."/>
            <person name="Schackwitz W."/>
            <person name="Grimwood J."/>
            <person name="MohdZainudin N."/>
            <person name="Xue C."/>
            <person name="Wang R."/>
            <person name="Manning V.A."/>
            <person name="Dhillon B."/>
            <person name="Tu Z.J."/>
            <person name="Steffenson B.J."/>
            <person name="Salamov A."/>
            <person name="Sun H."/>
            <person name="Lowry S."/>
            <person name="LaButti K."/>
            <person name="Han J."/>
            <person name="Copeland A."/>
            <person name="Lindquist E."/>
            <person name="Barry K."/>
            <person name="Schmutz J."/>
            <person name="Baker S.E."/>
            <person name="Ciuffetti L.M."/>
            <person name="Grigoriev I.V."/>
            <person name="Zhong S."/>
            <person name="Turgeon B.G."/>
        </authorList>
    </citation>
    <scope>NUCLEOTIDE SEQUENCE [LARGE SCALE GENOMIC DNA]</scope>
    <source>
        <strain evidence="1 2">FI3</strain>
    </source>
</reference>
<proteinExistence type="predicted"/>
<accession>W7E956</accession>
<gene>
    <name evidence="1" type="ORF">COCVIDRAFT_30521</name>
</gene>
<dbReference type="OrthoDB" id="3694717at2759"/>
<dbReference type="EMBL" id="KI968810">
    <property type="protein sequence ID" value="EUN22485.1"/>
    <property type="molecule type" value="Genomic_DNA"/>
</dbReference>
<organism evidence="1 2">
    <name type="scientific">Bipolaris victoriae (strain FI3)</name>
    <name type="common">Victoria blight of oats agent</name>
    <name type="synonym">Cochliobolus victoriae</name>
    <dbReference type="NCBI Taxonomy" id="930091"/>
    <lineage>
        <taxon>Eukaryota</taxon>
        <taxon>Fungi</taxon>
        <taxon>Dikarya</taxon>
        <taxon>Ascomycota</taxon>
        <taxon>Pezizomycotina</taxon>
        <taxon>Dothideomycetes</taxon>
        <taxon>Pleosporomycetidae</taxon>
        <taxon>Pleosporales</taxon>
        <taxon>Pleosporineae</taxon>
        <taxon>Pleosporaceae</taxon>
        <taxon>Bipolaris</taxon>
    </lineage>
</organism>
<dbReference type="GeneID" id="26254558"/>